<accession>A0A562IIL3</accession>
<dbReference type="SUPFAM" id="SSF48008">
    <property type="entry name" value="GntR ligand-binding domain-like"/>
    <property type="match status" value="1"/>
</dbReference>
<dbReference type="SMART" id="SM00895">
    <property type="entry name" value="FCD"/>
    <property type="match status" value="1"/>
</dbReference>
<dbReference type="InterPro" id="IPR011711">
    <property type="entry name" value="GntR_C"/>
</dbReference>
<dbReference type="SMART" id="SM00345">
    <property type="entry name" value="HTH_GNTR"/>
    <property type="match status" value="1"/>
</dbReference>
<protein>
    <submittedName>
        <fullName evidence="5">DNA-binding GntR family transcriptional regulator</fullName>
    </submittedName>
</protein>
<proteinExistence type="predicted"/>
<dbReference type="InterPro" id="IPR036388">
    <property type="entry name" value="WH-like_DNA-bd_sf"/>
</dbReference>
<keyword evidence="2 5" id="KW-0238">DNA-binding</keyword>
<dbReference type="InterPro" id="IPR000524">
    <property type="entry name" value="Tscrpt_reg_HTH_GntR"/>
</dbReference>
<keyword evidence="3" id="KW-0804">Transcription</keyword>
<dbReference type="Pfam" id="PF00392">
    <property type="entry name" value="GntR"/>
    <property type="match status" value="1"/>
</dbReference>
<dbReference type="Proteomes" id="UP000319825">
    <property type="component" value="Unassembled WGS sequence"/>
</dbReference>
<evidence type="ECO:0000259" key="4">
    <source>
        <dbReference type="PROSITE" id="PS50949"/>
    </source>
</evidence>
<dbReference type="PANTHER" id="PTHR43537">
    <property type="entry name" value="TRANSCRIPTIONAL REGULATOR, GNTR FAMILY"/>
    <property type="match status" value="1"/>
</dbReference>
<evidence type="ECO:0000256" key="3">
    <source>
        <dbReference type="ARBA" id="ARBA00023163"/>
    </source>
</evidence>
<evidence type="ECO:0000313" key="6">
    <source>
        <dbReference type="Proteomes" id="UP000319825"/>
    </source>
</evidence>
<dbReference type="RefSeq" id="WP_246141020.1">
    <property type="nucleotide sequence ID" value="NZ_BAAATQ010000059.1"/>
</dbReference>
<dbReference type="Gene3D" id="1.10.10.10">
    <property type="entry name" value="Winged helix-like DNA-binding domain superfamily/Winged helix DNA-binding domain"/>
    <property type="match status" value="1"/>
</dbReference>
<dbReference type="Gene3D" id="1.20.120.530">
    <property type="entry name" value="GntR ligand-binding domain-like"/>
    <property type="match status" value="1"/>
</dbReference>
<dbReference type="CDD" id="cd07377">
    <property type="entry name" value="WHTH_GntR"/>
    <property type="match status" value="1"/>
</dbReference>
<dbReference type="PROSITE" id="PS50949">
    <property type="entry name" value="HTH_GNTR"/>
    <property type="match status" value="1"/>
</dbReference>
<evidence type="ECO:0000256" key="1">
    <source>
        <dbReference type="ARBA" id="ARBA00023015"/>
    </source>
</evidence>
<name>A0A562IIL3_MICOL</name>
<dbReference type="PANTHER" id="PTHR43537:SF24">
    <property type="entry name" value="GLUCONATE OPERON TRANSCRIPTIONAL REPRESSOR"/>
    <property type="match status" value="1"/>
</dbReference>
<evidence type="ECO:0000313" key="5">
    <source>
        <dbReference type="EMBL" id="TWH70533.1"/>
    </source>
</evidence>
<dbReference type="InterPro" id="IPR036390">
    <property type="entry name" value="WH_DNA-bd_sf"/>
</dbReference>
<keyword evidence="6" id="KW-1185">Reference proteome</keyword>
<dbReference type="GO" id="GO:0003677">
    <property type="term" value="F:DNA binding"/>
    <property type="evidence" value="ECO:0007669"/>
    <property type="project" value="UniProtKB-KW"/>
</dbReference>
<comment type="caution">
    <text evidence="5">The sequence shown here is derived from an EMBL/GenBank/DDBJ whole genome shotgun (WGS) entry which is preliminary data.</text>
</comment>
<feature type="domain" description="HTH gntR-type" evidence="4">
    <location>
        <begin position="13"/>
        <end position="80"/>
    </location>
</feature>
<evidence type="ECO:0000256" key="2">
    <source>
        <dbReference type="ARBA" id="ARBA00023125"/>
    </source>
</evidence>
<dbReference type="InterPro" id="IPR008920">
    <property type="entry name" value="TF_FadR/GntR_C"/>
</dbReference>
<dbReference type="AlphaFoldDB" id="A0A562IIL3"/>
<sequence>MGSAPAAPTVVYASRTGFVVDALRTAILNGELRAGQPLVEADLARSFGLSKTPVREALKTLAGVGLVTISDYRGALVRVVDARMAHNVFDVRVLLEPAAVQRAVEAGLDTGPAQDALNRAAEAGDGAERSMANREFHRLLYAGCDNPVFVGILDSLRDQTALITVTAWNSLPSWDTEAEEHAAILDAARRGDSDEARRLTEAHIYTFGQRAQRALEQLESGT</sequence>
<keyword evidence="1" id="KW-0805">Transcription regulation</keyword>
<organism evidence="5 6">
    <name type="scientific">Micromonospora olivasterospora</name>
    <dbReference type="NCBI Taxonomy" id="1880"/>
    <lineage>
        <taxon>Bacteria</taxon>
        <taxon>Bacillati</taxon>
        <taxon>Actinomycetota</taxon>
        <taxon>Actinomycetes</taxon>
        <taxon>Micromonosporales</taxon>
        <taxon>Micromonosporaceae</taxon>
        <taxon>Micromonospora</taxon>
    </lineage>
</organism>
<dbReference type="Pfam" id="PF07729">
    <property type="entry name" value="FCD"/>
    <property type="match status" value="1"/>
</dbReference>
<dbReference type="SUPFAM" id="SSF46785">
    <property type="entry name" value="Winged helix' DNA-binding domain"/>
    <property type="match status" value="1"/>
</dbReference>
<dbReference type="GO" id="GO:0003700">
    <property type="term" value="F:DNA-binding transcription factor activity"/>
    <property type="evidence" value="ECO:0007669"/>
    <property type="project" value="InterPro"/>
</dbReference>
<gene>
    <name evidence="5" type="ORF">JD77_05558</name>
</gene>
<dbReference type="EMBL" id="VLKE01000001">
    <property type="protein sequence ID" value="TWH70533.1"/>
    <property type="molecule type" value="Genomic_DNA"/>
</dbReference>
<reference evidence="5 6" key="1">
    <citation type="submission" date="2019-07" db="EMBL/GenBank/DDBJ databases">
        <title>R&amp;d 2014.</title>
        <authorList>
            <person name="Klenk H.-P."/>
        </authorList>
    </citation>
    <scope>NUCLEOTIDE SEQUENCE [LARGE SCALE GENOMIC DNA]</scope>
    <source>
        <strain evidence="5 6">DSM 43868</strain>
    </source>
</reference>